<dbReference type="SUPFAM" id="SSF55811">
    <property type="entry name" value="Nudix"/>
    <property type="match status" value="1"/>
</dbReference>
<dbReference type="Gene3D" id="3.90.79.10">
    <property type="entry name" value="Nucleoside Triphosphate Pyrophosphohydrolase"/>
    <property type="match status" value="1"/>
</dbReference>
<dbReference type="Proteomes" id="UP000245926">
    <property type="component" value="Chromosome"/>
</dbReference>
<evidence type="ECO:0000256" key="1">
    <source>
        <dbReference type="ARBA" id="ARBA00022801"/>
    </source>
</evidence>
<dbReference type="GO" id="GO:0016787">
    <property type="term" value="F:hydrolase activity"/>
    <property type="evidence" value="ECO:0007669"/>
    <property type="project" value="UniProtKB-KW"/>
</dbReference>
<dbReference type="Pfam" id="PF00293">
    <property type="entry name" value="NUDIX"/>
    <property type="match status" value="1"/>
</dbReference>
<protein>
    <submittedName>
        <fullName evidence="4">NUDIX hydrolase</fullName>
    </submittedName>
</protein>
<keyword evidence="5" id="KW-1185">Reference proteome</keyword>
<proteinExistence type="predicted"/>
<dbReference type="KEGG" id="mets:DK389_16390"/>
<name>A0A2U8W6T3_9HYPH</name>
<keyword evidence="2" id="KW-1133">Transmembrane helix</keyword>
<evidence type="ECO:0000256" key="2">
    <source>
        <dbReference type="SAM" id="Phobius"/>
    </source>
</evidence>
<dbReference type="PROSITE" id="PS51462">
    <property type="entry name" value="NUDIX"/>
    <property type="match status" value="1"/>
</dbReference>
<reference evidence="5" key="1">
    <citation type="submission" date="2018-05" db="EMBL/GenBank/DDBJ databases">
        <title>Complete Genome Sequence of Methylobacterium sp. 17SD2-17.</title>
        <authorList>
            <person name="Srinivasan S."/>
        </authorList>
    </citation>
    <scope>NUCLEOTIDE SEQUENCE [LARGE SCALE GENOMIC DNA]</scope>
    <source>
        <strain evidence="5">17SD2-17</strain>
    </source>
</reference>
<keyword evidence="2" id="KW-0472">Membrane</keyword>
<accession>A0A2U8W6T3</accession>
<gene>
    <name evidence="4" type="ORF">DK389_16390</name>
</gene>
<organism evidence="4 5">
    <name type="scientific">Methylobacterium durans</name>
    <dbReference type="NCBI Taxonomy" id="2202825"/>
    <lineage>
        <taxon>Bacteria</taxon>
        <taxon>Pseudomonadati</taxon>
        <taxon>Pseudomonadota</taxon>
        <taxon>Alphaproteobacteria</taxon>
        <taxon>Hyphomicrobiales</taxon>
        <taxon>Methylobacteriaceae</taxon>
        <taxon>Methylobacterium</taxon>
    </lineage>
</organism>
<dbReference type="CDD" id="cd03424">
    <property type="entry name" value="NUDIX_ADPRase_Nudt5_UGPPase_Nudt14"/>
    <property type="match status" value="1"/>
</dbReference>
<dbReference type="PANTHER" id="PTHR11839">
    <property type="entry name" value="UDP/ADP-SUGAR PYROPHOSPHATASE"/>
    <property type="match status" value="1"/>
</dbReference>
<dbReference type="OrthoDB" id="9806150at2"/>
<evidence type="ECO:0000313" key="5">
    <source>
        <dbReference type="Proteomes" id="UP000245926"/>
    </source>
</evidence>
<dbReference type="PANTHER" id="PTHR11839:SF1">
    <property type="entry name" value="ADP-SUGAR PYROPHOSPHATASE"/>
    <property type="match status" value="1"/>
</dbReference>
<sequence>MRDRWIRVRADDCTTASGAVVAPYYVLEFPDFVHVLAIDRSDRVVLVRQYRHGLRGMSLELPGGMMDQAETDILGAAARELREETGFVGGALSYVITLSPEPARYENRLHLVRATDLSVGATSPEATEDIEVLLVPRQEAMRLALSGAIAHAAHVGLLLIGLNAPA</sequence>
<dbReference type="GO" id="GO:0006753">
    <property type="term" value="P:nucleoside phosphate metabolic process"/>
    <property type="evidence" value="ECO:0007669"/>
    <property type="project" value="TreeGrafter"/>
</dbReference>
<keyword evidence="1 4" id="KW-0378">Hydrolase</keyword>
<feature type="transmembrane region" description="Helical" evidence="2">
    <location>
        <begin position="143"/>
        <end position="164"/>
    </location>
</feature>
<dbReference type="GO" id="GO:0019693">
    <property type="term" value="P:ribose phosphate metabolic process"/>
    <property type="evidence" value="ECO:0007669"/>
    <property type="project" value="TreeGrafter"/>
</dbReference>
<evidence type="ECO:0000259" key="3">
    <source>
        <dbReference type="PROSITE" id="PS51462"/>
    </source>
</evidence>
<dbReference type="InterPro" id="IPR000086">
    <property type="entry name" value="NUDIX_hydrolase_dom"/>
</dbReference>
<evidence type="ECO:0000313" key="4">
    <source>
        <dbReference type="EMBL" id="AWN41793.1"/>
    </source>
</evidence>
<dbReference type="AlphaFoldDB" id="A0A2U8W6T3"/>
<keyword evidence="2" id="KW-0812">Transmembrane</keyword>
<dbReference type="InterPro" id="IPR015797">
    <property type="entry name" value="NUDIX_hydrolase-like_dom_sf"/>
</dbReference>
<dbReference type="EMBL" id="CP029550">
    <property type="protein sequence ID" value="AWN41793.1"/>
    <property type="molecule type" value="Genomic_DNA"/>
</dbReference>
<feature type="domain" description="Nudix hydrolase" evidence="3">
    <location>
        <begin position="28"/>
        <end position="157"/>
    </location>
</feature>